<dbReference type="GO" id="GO:0000981">
    <property type="term" value="F:DNA-binding transcription factor activity, RNA polymerase II-specific"/>
    <property type="evidence" value="ECO:0007669"/>
    <property type="project" value="InterPro"/>
</dbReference>
<dbReference type="GeneID" id="10032721"/>
<proteinExistence type="predicted"/>
<dbReference type="SMART" id="SM00066">
    <property type="entry name" value="GAL4"/>
    <property type="match status" value="1"/>
</dbReference>
<dbReference type="PANTHER" id="PTHR31668">
    <property type="entry name" value="GLUCOSE TRANSPORT TRANSCRIPTION REGULATOR RGT1-RELATED-RELATED"/>
    <property type="match status" value="1"/>
</dbReference>
<accession>E5R151</accession>
<dbReference type="GO" id="GO:0003677">
    <property type="term" value="F:DNA binding"/>
    <property type="evidence" value="ECO:0007669"/>
    <property type="project" value="UniProtKB-KW"/>
</dbReference>
<keyword evidence="2" id="KW-0805">Transcription regulation</keyword>
<dbReference type="InterPro" id="IPR001138">
    <property type="entry name" value="Zn2Cys6_DnaBD"/>
</dbReference>
<dbReference type="RefSeq" id="XP_003177392.1">
    <property type="nucleotide sequence ID" value="XM_003177344.1"/>
</dbReference>
<dbReference type="VEuPathDB" id="FungiDB:MGYG_01468"/>
<sequence length="853" mass="93025">MNSREHSEIPPAPSYPSPNAAQIAQGTVSYYANQRHLTADELHLSAELSREVAGASVDGGNAASVAAAATAAAAAANGLPHSQGMVLGSSGPNADGAVGVDQQQVRQQQQRQQQQQQDHQVQQPSQGQQHMLQFSSTQQSGVDPNHDLSYGDQSARRKRSKVSRACDECRRKKVRCDATSEAGVETCSNCRRTGATCEFSRVPMKRGPSKGYIKELADRINSLETQMQPPMQTGDMHYQQMNEDGTSARGYQDFSPSMDNQGLTRKRTLSMSEGLPNAFMQPPFIQGARPTSVGGWPVQGPTKDATHAADLAALDEYGTVQNGSTRVVQPFWSQELPESAQQPAIDLEKLESLPAPVEVDEEVLNAYYQHIHPIFPVLPNSRDLLSQYLKSASRQIQETFLHSLFAVTGANLSRAEKTWQEIPTFQRAQDHLTESLREDPRSRSQATNFVLLFTFILLIIDADAKGPENLHGQNGISKTVLVDAAFPVAHHLARSYDQLDSCNINDKDVDSDGNLARKNWTVLMILSRWHSLSVAGRDVFGVSEAAMPEDRGILSFASLQLARYSTSVSEIIEVFFDNSVHPSFGRMNSHSLRRLYYGQLKRLKDLESWHESTGDDEMSALYTESVCPLLFWTLTLLLKRQLYTSVPAEVMYPAQVILELLQQHSDSAKFIASPFHHHALALAIMTLLEATDLPELAADAWISLDKALQILSQRDKHTSTAEEFGNIFANRSWGECFRAMIEVKVAAFRSTQQGSGAVGSNEQRSLEHLADLAVGAGGAAAAAAAAAATAAGTNSDNQAARTGAAGTEDAANGSQANANADNATGQKDRADIRVYVDFTQLTKRGYLNVFAGL</sequence>
<dbReference type="Proteomes" id="UP000002669">
    <property type="component" value="Unassembled WGS sequence"/>
</dbReference>
<keyword evidence="3" id="KW-0238">DNA-binding</keyword>
<dbReference type="Gene3D" id="4.10.240.10">
    <property type="entry name" value="Zn(2)-C6 fungal-type DNA-binding domain"/>
    <property type="match status" value="1"/>
</dbReference>
<protein>
    <recommendedName>
        <fullName evidence="7">Zn(2)-C6 fungal-type domain-containing protein</fullName>
    </recommendedName>
</protein>
<dbReference type="PROSITE" id="PS50048">
    <property type="entry name" value="ZN2_CY6_FUNGAL_2"/>
    <property type="match status" value="1"/>
</dbReference>
<dbReference type="HOGENOM" id="CLU_005701_1_0_1"/>
<keyword evidence="4" id="KW-0804">Transcription</keyword>
<keyword evidence="1" id="KW-0479">Metal-binding</keyword>
<name>E5R151_ARTGP</name>
<dbReference type="GO" id="GO:0008270">
    <property type="term" value="F:zinc ion binding"/>
    <property type="evidence" value="ECO:0007669"/>
    <property type="project" value="InterPro"/>
</dbReference>
<dbReference type="AlphaFoldDB" id="E5R151"/>
<feature type="region of interest" description="Disordered" evidence="6">
    <location>
        <begin position="791"/>
        <end position="824"/>
    </location>
</feature>
<dbReference type="OrthoDB" id="5426978at2759"/>
<evidence type="ECO:0000256" key="6">
    <source>
        <dbReference type="SAM" id="MobiDB-lite"/>
    </source>
</evidence>
<gene>
    <name evidence="8" type="ORF">MGYG_01468</name>
</gene>
<dbReference type="OMA" id="QHMLQFT"/>
<keyword evidence="5" id="KW-0539">Nucleus</keyword>
<evidence type="ECO:0000313" key="8">
    <source>
        <dbReference type="EMBL" id="EFQ98440.1"/>
    </source>
</evidence>
<feature type="region of interest" description="Disordered" evidence="6">
    <location>
        <begin position="84"/>
        <end position="166"/>
    </location>
</feature>
<dbReference type="CDD" id="cd12148">
    <property type="entry name" value="fungal_TF_MHR"/>
    <property type="match status" value="1"/>
</dbReference>
<dbReference type="InParanoid" id="E5R151"/>
<dbReference type="InterPro" id="IPR050797">
    <property type="entry name" value="Carb_Metab_Trans_Reg"/>
</dbReference>
<evidence type="ECO:0000256" key="4">
    <source>
        <dbReference type="ARBA" id="ARBA00023163"/>
    </source>
</evidence>
<feature type="compositionally biased region" description="Polar residues" evidence="6">
    <location>
        <begin position="812"/>
        <end position="824"/>
    </location>
</feature>
<evidence type="ECO:0000313" key="9">
    <source>
        <dbReference type="Proteomes" id="UP000002669"/>
    </source>
</evidence>
<evidence type="ECO:0000256" key="5">
    <source>
        <dbReference type="ARBA" id="ARBA00023242"/>
    </source>
</evidence>
<reference evidence="9" key="1">
    <citation type="journal article" date="2012" name="MBio">
        <title>Comparative genome analysis of Trichophyton rubrum and related dermatophytes reveals candidate genes involved in infection.</title>
        <authorList>
            <person name="Martinez D.A."/>
            <person name="Oliver B.G."/>
            <person name="Graeser Y."/>
            <person name="Goldberg J.M."/>
            <person name="Li W."/>
            <person name="Martinez-Rossi N.M."/>
            <person name="Monod M."/>
            <person name="Shelest E."/>
            <person name="Barton R.C."/>
            <person name="Birch E."/>
            <person name="Brakhage A.A."/>
            <person name="Chen Z."/>
            <person name="Gurr S.J."/>
            <person name="Heiman D."/>
            <person name="Heitman J."/>
            <person name="Kosti I."/>
            <person name="Rossi A."/>
            <person name="Saif S."/>
            <person name="Samalova M."/>
            <person name="Saunders C.W."/>
            <person name="Shea T."/>
            <person name="Summerbell R.C."/>
            <person name="Xu J."/>
            <person name="Young S."/>
            <person name="Zeng Q."/>
            <person name="Birren B.W."/>
            <person name="Cuomo C.A."/>
            <person name="White T.C."/>
        </authorList>
    </citation>
    <scope>NUCLEOTIDE SEQUENCE [LARGE SCALE GENOMIC DNA]</scope>
    <source>
        <strain evidence="9">ATCC MYA-4604 / CBS 118893</strain>
    </source>
</reference>
<organism evidence="9">
    <name type="scientific">Arthroderma gypseum (strain ATCC MYA-4604 / CBS 118893)</name>
    <name type="common">Microsporum gypseum</name>
    <dbReference type="NCBI Taxonomy" id="535722"/>
    <lineage>
        <taxon>Eukaryota</taxon>
        <taxon>Fungi</taxon>
        <taxon>Dikarya</taxon>
        <taxon>Ascomycota</taxon>
        <taxon>Pezizomycotina</taxon>
        <taxon>Eurotiomycetes</taxon>
        <taxon>Eurotiomycetidae</taxon>
        <taxon>Onygenales</taxon>
        <taxon>Arthrodermataceae</taxon>
        <taxon>Nannizzia</taxon>
    </lineage>
</organism>
<dbReference type="eggNOG" id="ENOG502QRVJ">
    <property type="taxonomic scope" value="Eukaryota"/>
</dbReference>
<dbReference type="EMBL" id="DS989822">
    <property type="protein sequence ID" value="EFQ98440.1"/>
    <property type="molecule type" value="Genomic_DNA"/>
</dbReference>
<evidence type="ECO:0000259" key="7">
    <source>
        <dbReference type="PROSITE" id="PS50048"/>
    </source>
</evidence>
<feature type="compositionally biased region" description="Polar residues" evidence="6">
    <location>
        <begin position="131"/>
        <end position="142"/>
    </location>
</feature>
<evidence type="ECO:0000256" key="3">
    <source>
        <dbReference type="ARBA" id="ARBA00023125"/>
    </source>
</evidence>
<dbReference type="SUPFAM" id="SSF57701">
    <property type="entry name" value="Zn2/Cys6 DNA-binding domain"/>
    <property type="match status" value="1"/>
</dbReference>
<keyword evidence="9" id="KW-1185">Reference proteome</keyword>
<feature type="region of interest" description="Disordered" evidence="6">
    <location>
        <begin position="1"/>
        <end position="20"/>
    </location>
</feature>
<dbReference type="Pfam" id="PF00172">
    <property type="entry name" value="Zn_clus"/>
    <property type="match status" value="1"/>
</dbReference>
<dbReference type="PANTHER" id="PTHR31668:SF26">
    <property type="entry name" value="GLUCOSE TRANSPORT TRANSCRIPTION REGULATOR RGT1-RELATED"/>
    <property type="match status" value="1"/>
</dbReference>
<dbReference type="STRING" id="535722.E5R151"/>
<feature type="compositionally biased region" description="Low complexity" evidence="6">
    <location>
        <begin position="98"/>
        <end position="130"/>
    </location>
</feature>
<dbReference type="InterPro" id="IPR036864">
    <property type="entry name" value="Zn2-C6_fun-type_DNA-bd_sf"/>
</dbReference>
<evidence type="ECO:0000256" key="2">
    <source>
        <dbReference type="ARBA" id="ARBA00023015"/>
    </source>
</evidence>
<feature type="domain" description="Zn(2)-C6 fungal-type" evidence="7">
    <location>
        <begin position="165"/>
        <end position="199"/>
    </location>
</feature>
<dbReference type="PROSITE" id="PS00463">
    <property type="entry name" value="ZN2_CY6_FUNGAL_1"/>
    <property type="match status" value="1"/>
</dbReference>
<dbReference type="CDD" id="cd00067">
    <property type="entry name" value="GAL4"/>
    <property type="match status" value="1"/>
</dbReference>
<evidence type="ECO:0000256" key="1">
    <source>
        <dbReference type="ARBA" id="ARBA00022723"/>
    </source>
</evidence>